<dbReference type="SUPFAM" id="SSF52821">
    <property type="entry name" value="Rhodanese/Cell cycle control phosphatase"/>
    <property type="match status" value="2"/>
</dbReference>
<evidence type="ECO:0000256" key="1">
    <source>
        <dbReference type="ARBA" id="ARBA00022679"/>
    </source>
</evidence>
<dbReference type="PROSITE" id="PS00380">
    <property type="entry name" value="RHODANESE_1"/>
    <property type="match status" value="1"/>
</dbReference>
<dbReference type="CDD" id="cd01448">
    <property type="entry name" value="TST_Repeat_1"/>
    <property type="match status" value="1"/>
</dbReference>
<name>H0R3I3_9ACTN</name>
<dbReference type="Gene3D" id="3.40.250.10">
    <property type="entry name" value="Rhodanese-like domain"/>
    <property type="match status" value="2"/>
</dbReference>
<dbReference type="GO" id="GO:0004792">
    <property type="term" value="F:thiosulfate-cyanide sulfurtransferase activity"/>
    <property type="evidence" value="ECO:0007669"/>
    <property type="project" value="InterPro"/>
</dbReference>
<dbReference type="CDD" id="cd01449">
    <property type="entry name" value="TST_Repeat_2"/>
    <property type="match status" value="1"/>
</dbReference>
<dbReference type="InterPro" id="IPR001307">
    <property type="entry name" value="Thiosulphate_STrfase_CS"/>
</dbReference>
<dbReference type="PANTHER" id="PTHR11364">
    <property type="entry name" value="THIOSULFATE SULFERTANSFERASE"/>
    <property type="match status" value="1"/>
</dbReference>
<dbReference type="eggNOG" id="COG2897">
    <property type="taxonomic scope" value="Bacteria"/>
</dbReference>
<dbReference type="SMART" id="SM00450">
    <property type="entry name" value="RHOD"/>
    <property type="match status" value="2"/>
</dbReference>
<keyword evidence="4" id="KW-0670">Pyruvate</keyword>
<protein>
    <submittedName>
        <fullName evidence="4">Putative 3-mercaptopyruvate sulfurtransferase</fullName>
    </submittedName>
</protein>
<sequence>MVAELLIDPDGLADAMLSSTPPVVLDVRWQLGDPDGHQHYRAGHIPGAVFVDLDVELAGPPSPESGRHPLPELADLQGAARRWGIDDDVPVVVYDDSGNLAAARAWWLLRWGGIADVRMLDGGLGAWQSAGFRVSQGDTEPRSGAVTLTAGHLPSVTIDNIGIGGDTDAQLLDARAAERYRGEIEPVDPRAGHIPGAISAPTAENLAADGTFRSPDDLRVRFATLGINDGDDPVVYCGSGVNAAHQIAALQIAGLRGTLFAGSWSQWSADQARPVATGADETALTKENLR</sequence>
<dbReference type="Pfam" id="PF00581">
    <property type="entry name" value="Rhodanese"/>
    <property type="match status" value="2"/>
</dbReference>
<evidence type="ECO:0000313" key="5">
    <source>
        <dbReference type="Proteomes" id="UP000035034"/>
    </source>
</evidence>
<dbReference type="InterPro" id="IPR001763">
    <property type="entry name" value="Rhodanese-like_dom"/>
</dbReference>
<dbReference type="PANTHER" id="PTHR11364:SF27">
    <property type="entry name" value="SULFURTRANSFERASE"/>
    <property type="match status" value="1"/>
</dbReference>
<evidence type="ECO:0000256" key="2">
    <source>
        <dbReference type="ARBA" id="ARBA00022737"/>
    </source>
</evidence>
<evidence type="ECO:0000259" key="3">
    <source>
        <dbReference type="PROSITE" id="PS50206"/>
    </source>
</evidence>
<feature type="domain" description="Rhodanese" evidence="3">
    <location>
        <begin position="18"/>
        <end position="136"/>
    </location>
</feature>
<dbReference type="EMBL" id="BAEH01000092">
    <property type="protein sequence ID" value="GAB19634.1"/>
    <property type="molecule type" value="Genomic_DNA"/>
</dbReference>
<feature type="domain" description="Rhodanese" evidence="3">
    <location>
        <begin position="165"/>
        <end position="276"/>
    </location>
</feature>
<dbReference type="InterPro" id="IPR036873">
    <property type="entry name" value="Rhodanese-like_dom_sf"/>
</dbReference>
<proteinExistence type="predicted"/>
<evidence type="ECO:0000313" key="4">
    <source>
        <dbReference type="EMBL" id="GAB19634.1"/>
    </source>
</evidence>
<dbReference type="STRING" id="1077974.GOEFS_092_00590"/>
<gene>
    <name evidence="4" type="ORF">GOEFS_092_00590</name>
</gene>
<keyword evidence="1 4" id="KW-0808">Transferase</keyword>
<reference evidence="4 5" key="1">
    <citation type="submission" date="2011-12" db="EMBL/GenBank/DDBJ databases">
        <title>Whole genome shotgun sequence of Gordonia effusa NBRC 100432.</title>
        <authorList>
            <person name="Yoshida I."/>
            <person name="Takarada H."/>
            <person name="Hosoyama A."/>
            <person name="Tsuchikane K."/>
            <person name="Katsumata H."/>
            <person name="Yamazaki S."/>
            <person name="Fujita N."/>
        </authorList>
    </citation>
    <scope>NUCLEOTIDE SEQUENCE [LARGE SCALE GENOMIC DNA]</scope>
    <source>
        <strain evidence="4 5">NBRC 100432</strain>
    </source>
</reference>
<keyword evidence="5" id="KW-1185">Reference proteome</keyword>
<dbReference type="PROSITE" id="PS50206">
    <property type="entry name" value="RHODANESE_3"/>
    <property type="match status" value="2"/>
</dbReference>
<dbReference type="Proteomes" id="UP000035034">
    <property type="component" value="Unassembled WGS sequence"/>
</dbReference>
<dbReference type="AlphaFoldDB" id="H0R3I3"/>
<accession>H0R3I3</accession>
<dbReference type="InterPro" id="IPR045078">
    <property type="entry name" value="TST/MPST-like"/>
</dbReference>
<keyword evidence="2" id="KW-0677">Repeat</keyword>
<organism evidence="4 5">
    <name type="scientific">Gordonia effusa NBRC 100432</name>
    <dbReference type="NCBI Taxonomy" id="1077974"/>
    <lineage>
        <taxon>Bacteria</taxon>
        <taxon>Bacillati</taxon>
        <taxon>Actinomycetota</taxon>
        <taxon>Actinomycetes</taxon>
        <taxon>Mycobacteriales</taxon>
        <taxon>Gordoniaceae</taxon>
        <taxon>Gordonia</taxon>
    </lineage>
</organism>
<comment type="caution">
    <text evidence="4">The sequence shown here is derived from an EMBL/GenBank/DDBJ whole genome shotgun (WGS) entry which is preliminary data.</text>
</comment>